<dbReference type="Pfam" id="PF06041">
    <property type="entry name" value="DUF924"/>
    <property type="match status" value="1"/>
</dbReference>
<dbReference type="Proteomes" id="UP000631694">
    <property type="component" value="Unassembled WGS sequence"/>
</dbReference>
<gene>
    <name evidence="1" type="ORF">I5731_00515</name>
</gene>
<name>A0A931MY30_9HYPH</name>
<accession>A0A931MY30</accession>
<organism evidence="1 2">
    <name type="scientific">Methylobrevis albus</name>
    <dbReference type="NCBI Taxonomy" id="2793297"/>
    <lineage>
        <taxon>Bacteria</taxon>
        <taxon>Pseudomonadati</taxon>
        <taxon>Pseudomonadota</taxon>
        <taxon>Alphaproteobacteria</taxon>
        <taxon>Hyphomicrobiales</taxon>
        <taxon>Pleomorphomonadaceae</taxon>
        <taxon>Methylobrevis</taxon>
    </lineage>
</organism>
<evidence type="ECO:0000313" key="2">
    <source>
        <dbReference type="Proteomes" id="UP000631694"/>
    </source>
</evidence>
<reference evidence="1" key="1">
    <citation type="submission" date="2020-12" db="EMBL/GenBank/DDBJ databases">
        <title>Methylobrevis albus sp. nov., isolated from fresh water lack sediment.</title>
        <authorList>
            <person name="Zou Q."/>
        </authorList>
    </citation>
    <scope>NUCLEOTIDE SEQUENCE</scope>
    <source>
        <strain evidence="1">L22</strain>
    </source>
</reference>
<dbReference type="RefSeq" id="WP_197309396.1">
    <property type="nucleotide sequence ID" value="NZ_JADZLT010000036.1"/>
</dbReference>
<dbReference type="EMBL" id="JADZLT010000036">
    <property type="protein sequence ID" value="MBH0236291.1"/>
    <property type="molecule type" value="Genomic_DNA"/>
</dbReference>
<dbReference type="Gene3D" id="1.20.58.320">
    <property type="entry name" value="TPR-like"/>
    <property type="match status" value="1"/>
</dbReference>
<keyword evidence="2" id="KW-1185">Reference proteome</keyword>
<protein>
    <submittedName>
        <fullName evidence="1">DUF924 family protein</fullName>
    </submittedName>
</protein>
<dbReference type="SUPFAM" id="SSF48452">
    <property type="entry name" value="TPR-like"/>
    <property type="match status" value="1"/>
</dbReference>
<dbReference type="InterPro" id="IPR011990">
    <property type="entry name" value="TPR-like_helical_dom_sf"/>
</dbReference>
<evidence type="ECO:0000313" key="1">
    <source>
        <dbReference type="EMBL" id="MBH0236291.1"/>
    </source>
</evidence>
<proteinExistence type="predicted"/>
<sequence length="185" mass="20933">MTDPAAAPRHDAVCRFWREAGREAWFTKDPAFDRRFRDRFIDLHLAVARREHDDWIETPEGALALMLLLDQFPRNVFRGTGHMYATDPLARHFARLAVGKGHQFGIEVELRVFLFLPFSHSEALADQELAVALHRAAGDAEGLHHALGHRDIVARFGRFPHRNAILARDTTEAERAFLDAGGFSG</sequence>
<comment type="caution">
    <text evidence="1">The sequence shown here is derived from an EMBL/GenBank/DDBJ whole genome shotgun (WGS) entry which is preliminary data.</text>
</comment>
<dbReference type="AlphaFoldDB" id="A0A931MY30"/>
<dbReference type="InterPro" id="IPR010323">
    <property type="entry name" value="DUF924"/>
</dbReference>
<dbReference type="Gene3D" id="1.25.40.10">
    <property type="entry name" value="Tetratricopeptide repeat domain"/>
    <property type="match status" value="1"/>
</dbReference>